<reference evidence="2 3" key="1">
    <citation type="journal article" date="2015" name="Nature">
        <title>rRNA introns, odd ribosomes, and small enigmatic genomes across a large radiation of phyla.</title>
        <authorList>
            <person name="Brown C.T."/>
            <person name="Hug L.A."/>
            <person name="Thomas B.C."/>
            <person name="Sharon I."/>
            <person name="Castelle C.J."/>
            <person name="Singh A."/>
            <person name="Wilkins M.J."/>
            <person name="Williams K.H."/>
            <person name="Banfield J.F."/>
        </authorList>
    </citation>
    <scope>NUCLEOTIDE SEQUENCE [LARGE SCALE GENOMIC DNA]</scope>
</reference>
<protein>
    <submittedName>
        <fullName evidence="2">Uncharacterized protein</fullName>
    </submittedName>
</protein>
<sequence length="167" mass="18306">MEEPKRSIEEGGEEPQRVLSERDDLSSHNLKDRKNRINQLLGECGSFSSDIEIKPITSDQAEELVDLASEYAAARAMKQITYAQQICSPWGKTEDQAVSAAKSLTYLNAAINNPDKGTRIPREGEWADALKAIIHDAAPTTLNAYATFSALSQTVNSLLSRPNSKKG</sequence>
<evidence type="ECO:0000313" key="2">
    <source>
        <dbReference type="EMBL" id="KKS89970.1"/>
    </source>
</evidence>
<name>A0A0G1CW38_9BACT</name>
<organism evidence="2 3">
    <name type="scientific">Candidatus Woesebacteria bacterium GW2011_GWA1_43_12</name>
    <dbReference type="NCBI Taxonomy" id="1618557"/>
    <lineage>
        <taxon>Bacteria</taxon>
        <taxon>Candidatus Woeseibacteriota</taxon>
    </lineage>
</organism>
<proteinExistence type="predicted"/>
<gene>
    <name evidence="2" type="ORF">UV66_C0011G0008</name>
</gene>
<evidence type="ECO:0000256" key="1">
    <source>
        <dbReference type="SAM" id="MobiDB-lite"/>
    </source>
</evidence>
<comment type="caution">
    <text evidence="2">The sequence shown here is derived from an EMBL/GenBank/DDBJ whole genome shotgun (WGS) entry which is preliminary data.</text>
</comment>
<dbReference type="EMBL" id="LCFI01000011">
    <property type="protein sequence ID" value="KKS89970.1"/>
    <property type="molecule type" value="Genomic_DNA"/>
</dbReference>
<dbReference type="AlphaFoldDB" id="A0A0G1CW38"/>
<evidence type="ECO:0000313" key="3">
    <source>
        <dbReference type="Proteomes" id="UP000034669"/>
    </source>
</evidence>
<dbReference type="Proteomes" id="UP000034669">
    <property type="component" value="Unassembled WGS sequence"/>
</dbReference>
<accession>A0A0G1CW38</accession>
<feature type="region of interest" description="Disordered" evidence="1">
    <location>
        <begin position="1"/>
        <end position="32"/>
    </location>
</feature>